<accession>A0A167LLG5</accession>
<dbReference type="RefSeq" id="XP_018288744.1">
    <property type="nucleotide sequence ID" value="XM_018432116.1"/>
</dbReference>
<evidence type="ECO:0000313" key="1">
    <source>
        <dbReference type="EMBL" id="OAD70704.1"/>
    </source>
</evidence>
<dbReference type="AlphaFoldDB" id="A0A167LLG5"/>
<dbReference type="VEuPathDB" id="FungiDB:PHYBLDRAFT_148616"/>
<keyword evidence="2" id="KW-1185">Reference proteome</keyword>
<organism evidence="1 2">
    <name type="scientific">Phycomyces blakesleeanus (strain ATCC 8743b / DSM 1359 / FGSC 10004 / NBRC 33097 / NRRL 1555)</name>
    <dbReference type="NCBI Taxonomy" id="763407"/>
    <lineage>
        <taxon>Eukaryota</taxon>
        <taxon>Fungi</taxon>
        <taxon>Fungi incertae sedis</taxon>
        <taxon>Mucoromycota</taxon>
        <taxon>Mucoromycotina</taxon>
        <taxon>Mucoromycetes</taxon>
        <taxon>Mucorales</taxon>
        <taxon>Phycomycetaceae</taxon>
        <taxon>Phycomyces</taxon>
    </lineage>
</organism>
<dbReference type="OrthoDB" id="10602161at2759"/>
<proteinExistence type="predicted"/>
<sequence>MAAEMAYEIVESELLIPLVKEFFEWDVCLEIFFENSIQARNNAIDNYEWDQENP</sequence>
<reference evidence="2" key="1">
    <citation type="submission" date="2015-06" db="EMBL/GenBank/DDBJ databases">
        <title>Expansion of signal transduction pathways in fungi by whole-genome duplication.</title>
        <authorList>
            <consortium name="DOE Joint Genome Institute"/>
            <person name="Corrochano L.M."/>
            <person name="Kuo A."/>
            <person name="Marcet-Houben M."/>
            <person name="Polaino S."/>
            <person name="Salamov A."/>
            <person name="Villalobos J.M."/>
            <person name="Alvarez M.I."/>
            <person name="Avalos J."/>
            <person name="Benito E.P."/>
            <person name="Benoit I."/>
            <person name="Burger G."/>
            <person name="Camino L.P."/>
            <person name="Canovas D."/>
            <person name="Cerda-Olmedo E."/>
            <person name="Cheng J.-F."/>
            <person name="Dominguez A."/>
            <person name="Elias M."/>
            <person name="Eslava A.P."/>
            <person name="Glaser F."/>
            <person name="Grimwood J."/>
            <person name="Gutierrez G."/>
            <person name="Heitman J."/>
            <person name="Henrissat B."/>
            <person name="Iturriaga E.A."/>
            <person name="Lang B.F."/>
            <person name="Lavin J.L."/>
            <person name="Lee S."/>
            <person name="Li W."/>
            <person name="Lindquist E."/>
            <person name="Lopez-Garcia S."/>
            <person name="Luque E.M."/>
            <person name="Marcos A.T."/>
            <person name="Martin J."/>
            <person name="McCluskey K."/>
            <person name="Medina H.R."/>
            <person name="Miralles-Duran A."/>
            <person name="Miyazaki A."/>
            <person name="Munoz-Torres E."/>
            <person name="Oguiza J.A."/>
            <person name="Ohm R."/>
            <person name="Olmedo M."/>
            <person name="Orejas M."/>
            <person name="Ortiz-Castellanos L."/>
            <person name="Pisabarro A.G."/>
            <person name="Rodriguez-Romero J."/>
            <person name="Ruiz-Herrera J."/>
            <person name="Ruiz-Vazquez R."/>
            <person name="Sanz C."/>
            <person name="Schackwitz W."/>
            <person name="Schmutz J."/>
            <person name="Shahriari M."/>
            <person name="Shelest E."/>
            <person name="Silva-Franco F."/>
            <person name="Soanes D."/>
            <person name="Syed K."/>
            <person name="Tagua V.G."/>
            <person name="Talbot N.J."/>
            <person name="Thon M."/>
            <person name="De vries R.P."/>
            <person name="Wiebenga A."/>
            <person name="Yadav J.S."/>
            <person name="Braun E.L."/>
            <person name="Baker S."/>
            <person name="Garre V."/>
            <person name="Horwitz B."/>
            <person name="Torres-Martinez S."/>
            <person name="Idnurm A."/>
            <person name="Herrera-Estrella A."/>
            <person name="Gabaldon T."/>
            <person name="Grigoriev I.V."/>
        </authorList>
    </citation>
    <scope>NUCLEOTIDE SEQUENCE [LARGE SCALE GENOMIC DNA]</scope>
    <source>
        <strain evidence="2">NRRL 1555(-)</strain>
    </source>
</reference>
<evidence type="ECO:0000313" key="2">
    <source>
        <dbReference type="Proteomes" id="UP000077315"/>
    </source>
</evidence>
<dbReference type="EMBL" id="KV440988">
    <property type="protein sequence ID" value="OAD70704.1"/>
    <property type="molecule type" value="Genomic_DNA"/>
</dbReference>
<dbReference type="Proteomes" id="UP000077315">
    <property type="component" value="Unassembled WGS sequence"/>
</dbReference>
<name>A0A167LLG5_PHYB8</name>
<gene>
    <name evidence="1" type="ORF">PHYBLDRAFT_148616</name>
</gene>
<dbReference type="InParanoid" id="A0A167LLG5"/>
<dbReference type="GeneID" id="28993022"/>
<protein>
    <submittedName>
        <fullName evidence="1">Uncharacterized protein</fullName>
    </submittedName>
</protein>